<gene>
    <name evidence="2" type="ORF">EXIGLDRAFT_607844</name>
</gene>
<dbReference type="STRING" id="1314781.A0A165LAS6"/>
<keyword evidence="1" id="KW-0560">Oxidoreductase</keyword>
<evidence type="ECO:0000313" key="3">
    <source>
        <dbReference type="Proteomes" id="UP000077266"/>
    </source>
</evidence>
<dbReference type="InterPro" id="IPR002347">
    <property type="entry name" value="SDR_fam"/>
</dbReference>
<keyword evidence="3" id="KW-1185">Reference proteome</keyword>
<sequence length="96" mass="10446">LQSQTAVVTGGTRGIGFEVAKTLVYGGARVIVVSRKLKSGRKAMHSISAGARDMSDHFGAVDLRFVECDFGDLHTVKTVADQLAQEEPRLDIVRRF</sequence>
<dbReference type="PANTHER" id="PTHR43157">
    <property type="entry name" value="PHOSPHATIDYLINOSITOL-GLYCAN BIOSYNTHESIS CLASS F PROTEIN-RELATED"/>
    <property type="match status" value="1"/>
</dbReference>
<proteinExistence type="predicted"/>
<dbReference type="Gene3D" id="3.40.50.720">
    <property type="entry name" value="NAD(P)-binding Rossmann-like Domain"/>
    <property type="match status" value="1"/>
</dbReference>
<dbReference type="SUPFAM" id="SSF51735">
    <property type="entry name" value="NAD(P)-binding Rossmann-fold domains"/>
    <property type="match status" value="1"/>
</dbReference>
<dbReference type="PANTHER" id="PTHR43157:SF31">
    <property type="entry name" value="PHOSPHATIDYLINOSITOL-GLYCAN BIOSYNTHESIS CLASS F PROTEIN"/>
    <property type="match status" value="1"/>
</dbReference>
<feature type="non-terminal residue" evidence="2">
    <location>
        <position position="1"/>
    </location>
</feature>
<evidence type="ECO:0000313" key="2">
    <source>
        <dbReference type="EMBL" id="KZV97610.1"/>
    </source>
</evidence>
<dbReference type="AlphaFoldDB" id="A0A165LAS6"/>
<dbReference type="InterPro" id="IPR036291">
    <property type="entry name" value="NAD(P)-bd_dom_sf"/>
</dbReference>
<evidence type="ECO:0000256" key="1">
    <source>
        <dbReference type="ARBA" id="ARBA00023002"/>
    </source>
</evidence>
<reference evidence="2 3" key="1">
    <citation type="journal article" date="2016" name="Mol. Biol. Evol.">
        <title>Comparative Genomics of Early-Diverging Mushroom-Forming Fungi Provides Insights into the Origins of Lignocellulose Decay Capabilities.</title>
        <authorList>
            <person name="Nagy L.G."/>
            <person name="Riley R."/>
            <person name="Tritt A."/>
            <person name="Adam C."/>
            <person name="Daum C."/>
            <person name="Floudas D."/>
            <person name="Sun H."/>
            <person name="Yadav J.S."/>
            <person name="Pangilinan J."/>
            <person name="Larsson K.H."/>
            <person name="Matsuura K."/>
            <person name="Barry K."/>
            <person name="Labutti K."/>
            <person name="Kuo R."/>
            <person name="Ohm R.A."/>
            <person name="Bhattacharya S.S."/>
            <person name="Shirouzu T."/>
            <person name="Yoshinaga Y."/>
            <person name="Martin F.M."/>
            <person name="Grigoriev I.V."/>
            <person name="Hibbett D.S."/>
        </authorList>
    </citation>
    <scope>NUCLEOTIDE SEQUENCE [LARGE SCALE GENOMIC DNA]</scope>
    <source>
        <strain evidence="2 3">HHB12029</strain>
    </source>
</reference>
<dbReference type="Pfam" id="PF00106">
    <property type="entry name" value="adh_short"/>
    <property type="match status" value="1"/>
</dbReference>
<protein>
    <submittedName>
        <fullName evidence="2">NAD(P)-binding protein</fullName>
    </submittedName>
</protein>
<dbReference type="InParanoid" id="A0A165LAS6"/>
<name>A0A165LAS6_EXIGL</name>
<dbReference type="Proteomes" id="UP000077266">
    <property type="component" value="Unassembled WGS sequence"/>
</dbReference>
<dbReference type="GO" id="GO:0016491">
    <property type="term" value="F:oxidoreductase activity"/>
    <property type="evidence" value="ECO:0007669"/>
    <property type="project" value="UniProtKB-KW"/>
</dbReference>
<organism evidence="2 3">
    <name type="scientific">Exidia glandulosa HHB12029</name>
    <dbReference type="NCBI Taxonomy" id="1314781"/>
    <lineage>
        <taxon>Eukaryota</taxon>
        <taxon>Fungi</taxon>
        <taxon>Dikarya</taxon>
        <taxon>Basidiomycota</taxon>
        <taxon>Agaricomycotina</taxon>
        <taxon>Agaricomycetes</taxon>
        <taxon>Auriculariales</taxon>
        <taxon>Exidiaceae</taxon>
        <taxon>Exidia</taxon>
    </lineage>
</organism>
<dbReference type="EMBL" id="KV425928">
    <property type="protein sequence ID" value="KZV97610.1"/>
    <property type="molecule type" value="Genomic_DNA"/>
</dbReference>
<accession>A0A165LAS6</accession>
<dbReference type="OrthoDB" id="191139at2759"/>